<evidence type="ECO:0000313" key="1">
    <source>
        <dbReference type="EMBL" id="MBF2709246.1"/>
    </source>
</evidence>
<proteinExistence type="predicted"/>
<protein>
    <submittedName>
        <fullName evidence="1">Uncharacterized protein</fullName>
    </submittedName>
</protein>
<evidence type="ECO:0000313" key="2">
    <source>
        <dbReference type="Proteomes" id="UP000646211"/>
    </source>
</evidence>
<dbReference type="Proteomes" id="UP000646211">
    <property type="component" value="Unassembled WGS sequence"/>
</dbReference>
<keyword evidence="2" id="KW-1185">Reference proteome</keyword>
<sequence>MKKIIFAFLFVTSLNAQTTDIEYNYLTKGYSETISKGLDLKQGYELQDLYLHSDSLYDFDFKLFVNQKTKKTQGVLVTAVSKLWGNKYFLCIPVDNPVLHQRYYDFLQTWDKDILKGYSTALTEILQLSLSTQN</sequence>
<dbReference type="AlphaFoldDB" id="A0A930XWD0"/>
<accession>A0A930XWD0</accession>
<gene>
    <name evidence="1" type="ORF">IR213_11670</name>
</gene>
<dbReference type="EMBL" id="JADHEC010000026">
    <property type="protein sequence ID" value="MBF2709246.1"/>
    <property type="molecule type" value="Genomic_DNA"/>
</dbReference>
<reference evidence="1" key="1">
    <citation type="submission" date="2020-11" db="EMBL/GenBank/DDBJ databases">
        <title>Genome of Flavobacterium soyangense.</title>
        <authorList>
            <person name="Liu Q."/>
            <person name="Xin Y.-H."/>
        </authorList>
    </citation>
    <scope>NUCLEOTIDE SEQUENCE</scope>
    <source>
        <strain evidence="1">CGMCC 1.13493</strain>
    </source>
</reference>
<organism evidence="1 2">
    <name type="scientific">Flavobacterium soyangense</name>
    <dbReference type="NCBI Taxonomy" id="2023265"/>
    <lineage>
        <taxon>Bacteria</taxon>
        <taxon>Pseudomonadati</taxon>
        <taxon>Bacteroidota</taxon>
        <taxon>Flavobacteriia</taxon>
        <taxon>Flavobacteriales</taxon>
        <taxon>Flavobacteriaceae</taxon>
        <taxon>Flavobacterium</taxon>
    </lineage>
</organism>
<dbReference type="RefSeq" id="WP_194312487.1">
    <property type="nucleotide sequence ID" value="NZ_JADHEC010000026.1"/>
</dbReference>
<name>A0A930XWD0_9FLAO</name>
<comment type="caution">
    <text evidence="1">The sequence shown here is derived from an EMBL/GenBank/DDBJ whole genome shotgun (WGS) entry which is preliminary data.</text>
</comment>